<dbReference type="Gene3D" id="2.60.40.1120">
    <property type="entry name" value="Carboxypeptidase-like, regulatory domain"/>
    <property type="match status" value="1"/>
</dbReference>
<evidence type="ECO:0000256" key="3">
    <source>
        <dbReference type="ARBA" id="ARBA00023237"/>
    </source>
</evidence>
<dbReference type="AlphaFoldDB" id="A0A315ZCD5"/>
<keyword evidence="6" id="KW-0675">Receptor</keyword>
<protein>
    <submittedName>
        <fullName evidence="6">Outer membrane receptor protein involved in Fe transport</fullName>
    </submittedName>
</protein>
<feature type="domain" description="Outer membrane protein beta-barrel" evidence="5">
    <location>
        <begin position="390"/>
        <end position="802"/>
    </location>
</feature>
<dbReference type="InterPro" id="IPR041700">
    <property type="entry name" value="OMP_b-brl_3"/>
</dbReference>
<evidence type="ECO:0000256" key="2">
    <source>
        <dbReference type="ARBA" id="ARBA00023136"/>
    </source>
</evidence>
<dbReference type="Gene3D" id="2.40.170.20">
    <property type="entry name" value="TonB-dependent receptor, beta-barrel domain"/>
    <property type="match status" value="1"/>
</dbReference>
<comment type="caution">
    <text evidence="6">The sequence shown here is derived from an EMBL/GenBank/DDBJ whole genome shotgun (WGS) entry which is preliminary data.</text>
</comment>
<dbReference type="PANTHER" id="PTHR40980:SF4">
    <property type="entry name" value="TONB-DEPENDENT RECEPTOR-LIKE BETA-BARREL DOMAIN-CONTAINING PROTEIN"/>
    <property type="match status" value="1"/>
</dbReference>
<proteinExistence type="predicted"/>
<dbReference type="InterPro" id="IPR037066">
    <property type="entry name" value="Plug_dom_sf"/>
</dbReference>
<dbReference type="SUPFAM" id="SSF49452">
    <property type="entry name" value="Starch-binding domain-like"/>
    <property type="match status" value="1"/>
</dbReference>
<name>A0A315ZCD5_SEDFL</name>
<dbReference type="Pfam" id="PF13620">
    <property type="entry name" value="CarboxypepD_reg"/>
    <property type="match status" value="1"/>
</dbReference>
<dbReference type="GO" id="GO:0009279">
    <property type="term" value="C:cell outer membrane"/>
    <property type="evidence" value="ECO:0007669"/>
    <property type="project" value="UniProtKB-SubCell"/>
</dbReference>
<keyword evidence="2" id="KW-0472">Membrane</keyword>
<accession>A0A315ZCD5</accession>
<dbReference type="PANTHER" id="PTHR40980">
    <property type="entry name" value="PLUG DOMAIN-CONTAINING PROTEIN"/>
    <property type="match status" value="1"/>
</dbReference>
<keyword evidence="7" id="KW-1185">Reference proteome</keyword>
<dbReference type="InterPro" id="IPR012910">
    <property type="entry name" value="Plug_dom"/>
</dbReference>
<comment type="subcellular location">
    <subcellularLocation>
        <location evidence="1">Cell outer membrane</location>
    </subcellularLocation>
</comment>
<reference evidence="6 7" key="1">
    <citation type="submission" date="2018-03" db="EMBL/GenBank/DDBJ databases">
        <title>Genomic Encyclopedia of Archaeal and Bacterial Type Strains, Phase II (KMG-II): from individual species to whole genera.</title>
        <authorList>
            <person name="Goeker M."/>
        </authorList>
    </citation>
    <scope>NUCLEOTIDE SEQUENCE [LARGE SCALE GENOMIC DNA]</scope>
    <source>
        <strain evidence="6 7">DSM 28229</strain>
    </source>
</reference>
<dbReference type="OrthoDB" id="972646at2"/>
<feature type="domain" description="TonB-dependent receptor plug" evidence="4">
    <location>
        <begin position="130"/>
        <end position="217"/>
    </location>
</feature>
<gene>
    <name evidence="6" type="ORF">BC781_102740</name>
</gene>
<sequence length="824" mass="93199">MNKLFTTLLFCFLGQFIFAQGRITGKVVDASENAAIEFVSVALYTSNDSSLVTGAITKSDGSFSFSKLKTGNYYLTAQFMGFETKQLNELKIQKGETLELGNISMIPNEKLLDEVEVSGKKVTAMHKIDRQVFESDNFQSSQGGSAVDVLKNLPSVTVNANGEISARGANGFVVLINGKPVQGDPSIILGQLPANAIKNVELVTAPSAKYDPEGKGGLINIVTSKEAMEGTFAQINTRIGLPSIEDYDNKEAAQRYGADFTFNQKKGKWDISLGASYQRSDKSGRREGDVWTINEEGIKTSFPSDGERSFDEENYSGRFTLGFEPTKNDNFNLSFFGGKRNKERRADIEYYNNVKTNAAGDIVREPYQYYNENLRIRTGDFALGSFDYSHKFGNESRISTSFLYEYTMLGGPTTNLNLDGDGYTNVVQDQFNDNTNPLHGMRFQLDYQLKPLPIGQIEMGYQFRHLDHKGDFEYKERNLETGEFETVPEYTSTVNLERILHSGYAQLSGKKGQWTYGAGLRLEHMDRKLELADEAETRNETLYEDYLKLFPSANLQYAASDNFKIKGAYSKRVQRTTTFKMNPFREREHSETLEQGDAELLPEFIDLVELGVVKNIGDHTLSATAYYRHVQNLVNRVNRVYNDSILDRIYSNVGVANAYGLELSADVNPTRWWNVYAGVNMYQYKIDGEYDNDPINSSTMVYSINANTTFDLSPTLSVQWAINYISDRITAQGEDSRFYSPNLTVKKSFMNNRLTATFQWLNMDLGLLNTNEQRISTWREGEFYTTTNYVYEVDMLMLNISYTLNSNNKNKGKFIKSIFGAQEF</sequence>
<keyword evidence="3" id="KW-0998">Cell outer membrane</keyword>
<evidence type="ECO:0000259" key="5">
    <source>
        <dbReference type="Pfam" id="PF14905"/>
    </source>
</evidence>
<dbReference type="RefSeq" id="WP_109617530.1">
    <property type="nucleotide sequence ID" value="NZ_QGDO01000002.1"/>
</dbReference>
<evidence type="ECO:0000313" key="7">
    <source>
        <dbReference type="Proteomes" id="UP000245535"/>
    </source>
</evidence>
<dbReference type="SUPFAM" id="SSF56935">
    <property type="entry name" value="Porins"/>
    <property type="match status" value="1"/>
</dbReference>
<dbReference type="GO" id="GO:0030246">
    <property type="term" value="F:carbohydrate binding"/>
    <property type="evidence" value="ECO:0007669"/>
    <property type="project" value="InterPro"/>
</dbReference>
<dbReference type="Pfam" id="PF07715">
    <property type="entry name" value="Plug"/>
    <property type="match status" value="1"/>
</dbReference>
<organism evidence="6 7">
    <name type="scientific">Sediminitomix flava</name>
    <dbReference type="NCBI Taxonomy" id="379075"/>
    <lineage>
        <taxon>Bacteria</taxon>
        <taxon>Pseudomonadati</taxon>
        <taxon>Bacteroidota</taxon>
        <taxon>Cytophagia</taxon>
        <taxon>Cytophagales</taxon>
        <taxon>Flammeovirgaceae</taxon>
        <taxon>Sediminitomix</taxon>
    </lineage>
</organism>
<dbReference type="InterPro" id="IPR036942">
    <property type="entry name" value="Beta-barrel_TonB_sf"/>
</dbReference>
<dbReference type="Pfam" id="PF14905">
    <property type="entry name" value="OMP_b-brl_3"/>
    <property type="match status" value="1"/>
</dbReference>
<dbReference type="EMBL" id="QGDO01000002">
    <property type="protein sequence ID" value="PWJ43191.1"/>
    <property type="molecule type" value="Genomic_DNA"/>
</dbReference>
<evidence type="ECO:0000256" key="1">
    <source>
        <dbReference type="ARBA" id="ARBA00004442"/>
    </source>
</evidence>
<dbReference type="Proteomes" id="UP000245535">
    <property type="component" value="Unassembled WGS sequence"/>
</dbReference>
<dbReference type="Gene3D" id="2.170.130.10">
    <property type="entry name" value="TonB-dependent receptor, plug domain"/>
    <property type="match status" value="1"/>
</dbReference>
<evidence type="ECO:0000259" key="4">
    <source>
        <dbReference type="Pfam" id="PF07715"/>
    </source>
</evidence>
<evidence type="ECO:0000313" key="6">
    <source>
        <dbReference type="EMBL" id="PWJ43191.1"/>
    </source>
</evidence>
<dbReference type="InterPro" id="IPR013784">
    <property type="entry name" value="Carb-bd-like_fold"/>
</dbReference>